<name>A0A9X7PFN9_9ACTN</name>
<feature type="region of interest" description="Disordered" evidence="1">
    <location>
        <begin position="1"/>
        <end position="48"/>
    </location>
</feature>
<proteinExistence type="predicted"/>
<reference evidence="2 3" key="1">
    <citation type="submission" date="2018-03" db="EMBL/GenBank/DDBJ databases">
        <title>Chitinolytic properties of Streptosporangium nondiastaticum TBG75A20.</title>
        <authorList>
            <person name="Gayathri V."/>
            <person name="Shiburaj S."/>
        </authorList>
    </citation>
    <scope>NUCLEOTIDE SEQUENCE [LARGE SCALE GENOMIC DNA]</scope>
    <source>
        <strain evidence="2 3">TBG75A20</strain>
    </source>
</reference>
<evidence type="ECO:0000313" key="3">
    <source>
        <dbReference type="Proteomes" id="UP000242427"/>
    </source>
</evidence>
<feature type="compositionally biased region" description="Polar residues" evidence="1">
    <location>
        <begin position="149"/>
        <end position="160"/>
    </location>
</feature>
<gene>
    <name evidence="2" type="ORF">B7P34_24625</name>
</gene>
<dbReference type="Proteomes" id="UP000242427">
    <property type="component" value="Unassembled WGS sequence"/>
</dbReference>
<dbReference type="RefSeq" id="WP_106679896.1">
    <property type="nucleotide sequence ID" value="NZ_PXWG01000087.1"/>
</dbReference>
<sequence>MATPPPPYQQQNPYGQQQNPYGQGQNPYGQGQPPYGQGQPPYGYAAPGHAPAPGPMPMGLTCRMCGGFPAVEATVRQHQAILIRMTFMHLKGPFCRNCGLAVEREMTGKTLWQGWWSPLSLALFTPFTLIWNMTVRSKLNKLPPPTPGQMPNQGSGQQWL</sequence>
<dbReference type="OrthoDB" id="3298677at2"/>
<feature type="region of interest" description="Disordered" evidence="1">
    <location>
        <begin position="141"/>
        <end position="160"/>
    </location>
</feature>
<accession>A0A9X7PFN9</accession>
<evidence type="ECO:0000256" key="1">
    <source>
        <dbReference type="SAM" id="MobiDB-lite"/>
    </source>
</evidence>
<comment type="caution">
    <text evidence="2">The sequence shown here is derived from an EMBL/GenBank/DDBJ whole genome shotgun (WGS) entry which is preliminary data.</text>
</comment>
<dbReference type="AlphaFoldDB" id="A0A9X7PFN9"/>
<keyword evidence="3" id="KW-1185">Reference proteome</keyword>
<dbReference type="EMBL" id="PXWG01000087">
    <property type="protein sequence ID" value="PSJ26081.1"/>
    <property type="molecule type" value="Genomic_DNA"/>
</dbReference>
<evidence type="ECO:0000313" key="2">
    <source>
        <dbReference type="EMBL" id="PSJ26081.1"/>
    </source>
</evidence>
<feature type="compositionally biased region" description="Low complexity" evidence="1">
    <location>
        <begin position="9"/>
        <end position="48"/>
    </location>
</feature>
<evidence type="ECO:0008006" key="4">
    <source>
        <dbReference type="Google" id="ProtNLM"/>
    </source>
</evidence>
<protein>
    <recommendedName>
        <fullName evidence="4">Toxin-antitoxin system, toxin component</fullName>
    </recommendedName>
</protein>
<organism evidence="2 3">
    <name type="scientific">Streptosporangium nondiastaticum</name>
    <dbReference type="NCBI Taxonomy" id="35764"/>
    <lineage>
        <taxon>Bacteria</taxon>
        <taxon>Bacillati</taxon>
        <taxon>Actinomycetota</taxon>
        <taxon>Actinomycetes</taxon>
        <taxon>Streptosporangiales</taxon>
        <taxon>Streptosporangiaceae</taxon>
        <taxon>Streptosporangium</taxon>
    </lineage>
</organism>